<keyword evidence="1" id="KW-1133">Transmembrane helix</keyword>
<feature type="transmembrane region" description="Helical" evidence="1">
    <location>
        <begin position="398"/>
        <end position="415"/>
    </location>
</feature>
<dbReference type="eggNOG" id="arCOG00568">
    <property type="taxonomic scope" value="Archaea"/>
</dbReference>
<organism evidence="2 3">
    <name type="scientific">Methanococcus aeolicus (strain ATCC BAA-1280 / DSM 17508 / OCM 812 / Nankai-3)</name>
    <dbReference type="NCBI Taxonomy" id="419665"/>
    <lineage>
        <taxon>Archaea</taxon>
        <taxon>Methanobacteriati</taxon>
        <taxon>Methanobacteriota</taxon>
        <taxon>Methanomada group</taxon>
        <taxon>Methanococci</taxon>
        <taxon>Methanococcales</taxon>
        <taxon>Methanococcaceae</taxon>
        <taxon>Methanococcus</taxon>
    </lineage>
</organism>
<dbReference type="Proteomes" id="UP000001106">
    <property type="component" value="Chromosome"/>
</dbReference>
<protein>
    <submittedName>
        <fullName evidence="2">Uncharacterized protein</fullName>
    </submittedName>
</protein>
<feature type="transmembrane region" description="Helical" evidence="1">
    <location>
        <begin position="351"/>
        <end position="378"/>
    </location>
</feature>
<keyword evidence="1" id="KW-0812">Transmembrane</keyword>
<dbReference type="KEGG" id="mae:Maeo_0392"/>
<dbReference type="STRING" id="419665.Maeo_0392"/>
<dbReference type="InterPro" id="IPR018701">
    <property type="entry name" value="DUF2206_membrane"/>
</dbReference>
<proteinExistence type="predicted"/>
<keyword evidence="3" id="KW-1185">Reference proteome</keyword>
<dbReference type="Pfam" id="PF09971">
    <property type="entry name" value="DUF2206"/>
    <property type="match status" value="1"/>
</dbReference>
<dbReference type="OrthoDB" id="292292at2157"/>
<keyword evidence="1" id="KW-0472">Membrane</keyword>
<feature type="transmembrane region" description="Helical" evidence="1">
    <location>
        <begin position="175"/>
        <end position="197"/>
    </location>
</feature>
<feature type="transmembrane region" description="Helical" evidence="1">
    <location>
        <begin position="462"/>
        <end position="483"/>
    </location>
</feature>
<feature type="transmembrane region" description="Helical" evidence="1">
    <location>
        <begin position="77"/>
        <end position="101"/>
    </location>
</feature>
<reference evidence="2" key="1">
    <citation type="submission" date="2007-06" db="EMBL/GenBank/DDBJ databases">
        <title>Complete sequence of Methanococcus aeolicus Nankai-3.</title>
        <authorList>
            <consortium name="US DOE Joint Genome Institute"/>
            <person name="Copeland A."/>
            <person name="Lucas S."/>
            <person name="Lapidus A."/>
            <person name="Barry K."/>
            <person name="Glavina del Rio T."/>
            <person name="Dalin E."/>
            <person name="Tice H."/>
            <person name="Pitluck S."/>
            <person name="Chain P."/>
            <person name="Malfatti S."/>
            <person name="Shin M."/>
            <person name="Vergez L."/>
            <person name="Schmutz J."/>
            <person name="Larimer F."/>
            <person name="Land M."/>
            <person name="Hauser L."/>
            <person name="Kyrpides N."/>
            <person name="Lykidis A."/>
            <person name="Sieprawska-Lupa M."/>
            <person name="Whitman W.B."/>
            <person name="Richardson P."/>
        </authorList>
    </citation>
    <scope>NUCLEOTIDE SEQUENCE [LARGE SCALE GENOMIC DNA]</scope>
    <source>
        <strain evidence="2">Nankai-3</strain>
    </source>
</reference>
<feature type="transmembrane region" description="Helical" evidence="1">
    <location>
        <begin position="327"/>
        <end position="344"/>
    </location>
</feature>
<evidence type="ECO:0000313" key="3">
    <source>
        <dbReference type="Proteomes" id="UP000001106"/>
    </source>
</evidence>
<dbReference type="AlphaFoldDB" id="A6UU06"/>
<sequence>MKFENPFKLQNWKIKKFLMAILFFQISLLGLFALNKLGVNTPIIRPLIGFIYLSFIPGYLLLRILRLHKLNSIESFLYALGLSLFMDMFVGFLMNMLYPILGITDKPISEIPIVLTMAGVVFLLCIIAYLRDKNYNNPDFIDLKDILNPQVLFLSLIPFMAIFGTYLVNYYHNNILLMIMIVVIALVALIIGFTNWIDKKYYPYAIWIITIALVWHIMLITPYALNYDGEMYGAETTIENGFWNYNNFGNYNSVLSSKIFTPLICFICGLNLIWIYKVIFPLWISTFPVAIYIFVKIYLADKIAFLSSLIINSMGYIMIFAITTKQFMAEFFIILFIITIYNNMNKFKKKILTILIGFSIVWSHYGTSSIFMAGLLFTALFLKIPGLYNKNNNNLKEVFSLVGIYVTLYLSWYVYISDSSLFCTIISIGNNVLNSIWTEFLSPDTSRGAYMMTKQVSGLLLIRKYMNFGVAFFIILGMIKCLLNLFNKKSKFKFGLIYIGISLYFLAILVAAIVLPFFAVMGPDRLFTLSLVATSPFFSIGGIFFIKLILKGFKRDITTTNILKIMHIYIIILMLLNVGFIQEITKNHPRSIALSQKSIDNFGNLEDKSAFYRLLTDVYDVHAAKWASAYGKKNISRNNELPSSVGATFDNYGDRSLKIIGLNPHIKNIESNTYIWLKYANIKNIGFDINRYTMIWYYFNFSDVKPLLRGKNKIYDNKGSQIFLSN</sequence>
<dbReference type="GeneID" id="5327616"/>
<evidence type="ECO:0000313" key="2">
    <source>
        <dbReference type="EMBL" id="ABR55978.1"/>
    </source>
</evidence>
<feature type="transmembrane region" description="Helical" evidence="1">
    <location>
        <begin position="204"/>
        <end position="225"/>
    </location>
</feature>
<feature type="transmembrane region" description="Helical" evidence="1">
    <location>
        <begin position="43"/>
        <end position="65"/>
    </location>
</feature>
<dbReference type="RefSeq" id="WP_011973110.1">
    <property type="nucleotide sequence ID" value="NC_009635.1"/>
</dbReference>
<feature type="transmembrane region" description="Helical" evidence="1">
    <location>
        <begin position="422"/>
        <end position="442"/>
    </location>
</feature>
<evidence type="ECO:0000256" key="1">
    <source>
        <dbReference type="SAM" id="Phobius"/>
    </source>
</evidence>
<gene>
    <name evidence="2" type="ordered locus">Maeo_0392</name>
</gene>
<dbReference type="HOGENOM" id="CLU_023226_0_0_2"/>
<feature type="transmembrane region" description="Helical" evidence="1">
    <location>
        <begin position="17"/>
        <end position="37"/>
    </location>
</feature>
<feature type="transmembrane region" description="Helical" evidence="1">
    <location>
        <begin position="526"/>
        <end position="550"/>
    </location>
</feature>
<dbReference type="EMBL" id="CP000743">
    <property type="protein sequence ID" value="ABR55978.1"/>
    <property type="molecule type" value="Genomic_DNA"/>
</dbReference>
<feature type="transmembrane region" description="Helical" evidence="1">
    <location>
        <begin position="113"/>
        <end position="130"/>
    </location>
</feature>
<name>A6UU06_META3</name>
<feature type="transmembrane region" description="Helical" evidence="1">
    <location>
        <begin position="259"/>
        <end position="283"/>
    </location>
</feature>
<accession>A6UU06</accession>
<feature type="transmembrane region" description="Helical" evidence="1">
    <location>
        <begin position="562"/>
        <end position="581"/>
    </location>
</feature>
<feature type="transmembrane region" description="Helical" evidence="1">
    <location>
        <begin position="151"/>
        <end position="169"/>
    </location>
</feature>
<feature type="transmembrane region" description="Helical" evidence="1">
    <location>
        <begin position="495"/>
        <end position="520"/>
    </location>
</feature>